<dbReference type="SUPFAM" id="SSF56655">
    <property type="entry name" value="Carbohydrate phosphatase"/>
    <property type="match status" value="1"/>
</dbReference>
<dbReference type="Proteomes" id="UP000298735">
    <property type="component" value="Plasmid pAtCFBP5507a"/>
</dbReference>
<feature type="binding site" evidence="9">
    <location>
        <position position="120"/>
    </location>
    <ligand>
        <name>Mg(2+)</name>
        <dbReference type="ChEBI" id="CHEBI:18420"/>
        <label>1</label>
    </ligand>
</feature>
<dbReference type="GO" id="GO:0005986">
    <property type="term" value="P:sucrose biosynthetic process"/>
    <property type="evidence" value="ECO:0007669"/>
    <property type="project" value="TreeGrafter"/>
</dbReference>
<evidence type="ECO:0000259" key="11">
    <source>
        <dbReference type="Pfam" id="PF00316"/>
    </source>
</evidence>
<dbReference type="InterPro" id="IPR000146">
    <property type="entry name" value="FBPase_class-1"/>
</dbReference>
<keyword evidence="7 9" id="KW-0460">Magnesium</keyword>
<dbReference type="GO" id="GO:0006002">
    <property type="term" value="P:fructose 6-phosphate metabolic process"/>
    <property type="evidence" value="ECO:0007669"/>
    <property type="project" value="TreeGrafter"/>
</dbReference>
<dbReference type="PANTHER" id="PTHR11556:SF35">
    <property type="entry name" value="SEDOHEPTULOSE-1,7-BISPHOSPHATASE, CHLOROPLASTIC"/>
    <property type="match status" value="1"/>
</dbReference>
<sequence>MSGPLQLLDKTPEANCQSVGDYLAAWAGQNTARLRVAALVEAVLDGAKTFSATIAAGAIAGDPGELIGYNTDGDMQKAIDVASHELFLNLLKASGAAQVLSEEAQQPSFFEDHGLGVAIDPLDGSGNVATGAPVGTLFSIIPFQKGEDPFLKCGREQVAAGYVSFGNSVDLGFSVGDGLILATLSDETGEFVVVRKRVTIERETSSLAYNASVYRHMRPAIRSYVDDCLSGKEGTRQRDFNMRWIGAAVGDLHRIILKGGLFFYAGDDRPGYENGRLRHVYEANPVAFLMQAADGKATDGTIDILDKPPASHHGRTPLIFGSAAEVDVLSQYCSNPLYA</sequence>
<reference evidence="13" key="1">
    <citation type="submission" date="2022-10" db="EMBL/GenBank/DDBJ databases">
        <title>Complete genome sequence of Agrobacterium salinitolerans CFBP5507.</title>
        <authorList>
            <person name="Tchabashvili S."/>
            <person name="Yen H.-C."/>
            <person name="Haryono M."/>
            <person name="Lin Y.-C."/>
            <person name="Lai E.-M."/>
            <person name="Kuo C.-H."/>
        </authorList>
    </citation>
    <scope>NUCLEOTIDE SEQUENCE</scope>
    <source>
        <strain evidence="13">CFBP5507</strain>
        <plasmid evidence="13">pAtCFBP5507a</plasmid>
    </source>
</reference>
<protein>
    <recommendedName>
        <fullName evidence="9">Fructose-1,6-bisphosphatase class 1</fullName>
        <shortName evidence="9">FBPase class 1</shortName>
        <ecNumber evidence="9">3.1.3.11</ecNumber>
    </recommendedName>
    <alternativeName>
        <fullName evidence="9">D-fructose-1,6-bisphosphate 1-phosphohydrolase class 1</fullName>
    </alternativeName>
</protein>
<evidence type="ECO:0000256" key="6">
    <source>
        <dbReference type="ARBA" id="ARBA00022801"/>
    </source>
</evidence>
<comment type="subcellular location">
    <subcellularLocation>
        <location evidence="9">Cytoplasm</location>
    </subcellularLocation>
</comment>
<dbReference type="NCBIfam" id="NF006780">
    <property type="entry name" value="PRK09293.1-4"/>
    <property type="match status" value="1"/>
</dbReference>
<dbReference type="KEGG" id="asal:CFBP5507_25065"/>
<comment type="similarity">
    <text evidence="3 9 10">Belongs to the FBPase class 1 family.</text>
</comment>
<dbReference type="GO" id="GO:0006094">
    <property type="term" value="P:gluconeogenesis"/>
    <property type="evidence" value="ECO:0007669"/>
    <property type="project" value="UniProtKB-UniRule"/>
</dbReference>
<evidence type="ECO:0000256" key="3">
    <source>
        <dbReference type="ARBA" id="ARBA00010941"/>
    </source>
</evidence>
<dbReference type="Gene3D" id="3.40.190.80">
    <property type="match status" value="1"/>
</dbReference>
<evidence type="ECO:0000259" key="12">
    <source>
        <dbReference type="Pfam" id="PF18913"/>
    </source>
</evidence>
<feature type="binding site" evidence="9">
    <location>
        <position position="120"/>
    </location>
    <ligand>
        <name>Mg(2+)</name>
        <dbReference type="ChEBI" id="CHEBI:18420"/>
        <label>2</label>
    </ligand>
</feature>
<keyword evidence="5 9" id="KW-0479">Metal-binding</keyword>
<comment type="caution">
    <text evidence="9">Lacks conserved residue(s) required for the propagation of feature annotation.</text>
</comment>
<keyword evidence="4 9" id="KW-0963">Cytoplasm</keyword>
<dbReference type="CDD" id="cd00354">
    <property type="entry name" value="FBPase"/>
    <property type="match status" value="1"/>
</dbReference>
<dbReference type="PIRSF" id="PIRSF500210">
    <property type="entry name" value="FBPtase"/>
    <property type="match status" value="1"/>
</dbReference>
<feature type="binding site" evidence="9">
    <location>
        <position position="122"/>
    </location>
    <ligand>
        <name>Mg(2+)</name>
        <dbReference type="ChEBI" id="CHEBI:18420"/>
        <label>1</label>
    </ligand>
</feature>
<dbReference type="GO" id="GO:0042132">
    <property type="term" value="F:fructose 1,6-bisphosphate 1-phosphatase activity"/>
    <property type="evidence" value="ECO:0007669"/>
    <property type="project" value="UniProtKB-UniRule"/>
</dbReference>
<dbReference type="RefSeq" id="WP_137409319.1">
    <property type="nucleotide sequence ID" value="NZ_CP109970.1"/>
</dbReference>
<organism evidence="13 14">
    <name type="scientific">Agrobacterium salinitolerans</name>
    <dbReference type="NCBI Taxonomy" id="1183413"/>
    <lineage>
        <taxon>Bacteria</taxon>
        <taxon>Pseudomonadati</taxon>
        <taxon>Pseudomonadota</taxon>
        <taxon>Alphaproteobacteria</taxon>
        <taxon>Hyphomicrobiales</taxon>
        <taxon>Rhizobiaceae</taxon>
        <taxon>Rhizobium/Agrobacterium group</taxon>
        <taxon>Agrobacterium</taxon>
    </lineage>
</organism>
<keyword evidence="6 9" id="KW-0378">Hydrolase</keyword>
<evidence type="ECO:0000256" key="9">
    <source>
        <dbReference type="HAMAP-Rule" id="MF_01855"/>
    </source>
</evidence>
<dbReference type="GO" id="GO:0030388">
    <property type="term" value="P:fructose 1,6-bisphosphate metabolic process"/>
    <property type="evidence" value="ECO:0007669"/>
    <property type="project" value="TreeGrafter"/>
</dbReference>
<dbReference type="InterPro" id="IPR020548">
    <property type="entry name" value="Fructose_bisphosphatase_AS"/>
</dbReference>
<dbReference type="PANTHER" id="PTHR11556">
    <property type="entry name" value="FRUCTOSE-1,6-BISPHOSPHATASE-RELATED"/>
    <property type="match status" value="1"/>
</dbReference>
<evidence type="ECO:0000256" key="1">
    <source>
        <dbReference type="ARBA" id="ARBA00001273"/>
    </source>
</evidence>
<evidence type="ECO:0000313" key="14">
    <source>
        <dbReference type="Proteomes" id="UP000298735"/>
    </source>
</evidence>
<dbReference type="GO" id="GO:0006000">
    <property type="term" value="P:fructose metabolic process"/>
    <property type="evidence" value="ECO:0007669"/>
    <property type="project" value="TreeGrafter"/>
</dbReference>
<evidence type="ECO:0000256" key="2">
    <source>
        <dbReference type="ARBA" id="ARBA00005215"/>
    </source>
</evidence>
<dbReference type="PRINTS" id="PR00115">
    <property type="entry name" value="F16BPHPHTASE"/>
</dbReference>
<feature type="binding site" evidence="9">
    <location>
        <position position="210"/>
    </location>
    <ligand>
        <name>substrate</name>
    </ligand>
</feature>
<proteinExistence type="inferred from homology"/>
<dbReference type="AlphaFoldDB" id="A0A4Z1R0F7"/>
<comment type="catalytic activity">
    <reaction evidence="1 9">
        <text>beta-D-fructose 1,6-bisphosphate + H2O = beta-D-fructose 6-phosphate + phosphate</text>
        <dbReference type="Rhea" id="RHEA:11064"/>
        <dbReference type="ChEBI" id="CHEBI:15377"/>
        <dbReference type="ChEBI" id="CHEBI:32966"/>
        <dbReference type="ChEBI" id="CHEBI:43474"/>
        <dbReference type="ChEBI" id="CHEBI:57634"/>
        <dbReference type="EC" id="3.1.3.11"/>
    </reaction>
</comment>
<feature type="binding site" evidence="9">
    <location>
        <position position="282"/>
    </location>
    <ligand>
        <name>Mg(2+)</name>
        <dbReference type="ChEBI" id="CHEBI:18420"/>
        <label>2</label>
    </ligand>
</feature>
<dbReference type="OrthoDB" id="9806756at2"/>
<dbReference type="Pfam" id="PF18913">
    <property type="entry name" value="FBPase_C"/>
    <property type="match status" value="1"/>
</dbReference>
<evidence type="ECO:0000313" key="13">
    <source>
        <dbReference type="EMBL" id="UYZ11096.1"/>
    </source>
</evidence>
<dbReference type="Pfam" id="PF00316">
    <property type="entry name" value="FBPase"/>
    <property type="match status" value="1"/>
</dbReference>
<keyword evidence="8 9" id="KW-0119">Carbohydrate metabolism</keyword>
<feature type="binding site" evidence="9">
    <location>
        <position position="123"/>
    </location>
    <ligand>
        <name>Mg(2+)</name>
        <dbReference type="ChEBI" id="CHEBI:18420"/>
        <label>2</label>
    </ligand>
</feature>
<accession>A0A4Z1R0F7</accession>
<keyword evidence="13" id="KW-0614">Plasmid</keyword>
<dbReference type="PIRSF" id="PIRSF000904">
    <property type="entry name" value="FBPtase_SBPase"/>
    <property type="match status" value="1"/>
</dbReference>
<evidence type="ECO:0000256" key="8">
    <source>
        <dbReference type="ARBA" id="ARBA00023277"/>
    </source>
</evidence>
<evidence type="ECO:0000256" key="4">
    <source>
        <dbReference type="ARBA" id="ARBA00022490"/>
    </source>
</evidence>
<dbReference type="GO" id="GO:0005829">
    <property type="term" value="C:cytosol"/>
    <property type="evidence" value="ECO:0007669"/>
    <property type="project" value="TreeGrafter"/>
</dbReference>
<dbReference type="GO" id="GO:0000287">
    <property type="term" value="F:magnesium ion binding"/>
    <property type="evidence" value="ECO:0007669"/>
    <property type="project" value="UniProtKB-UniRule"/>
</dbReference>
<evidence type="ECO:0000256" key="10">
    <source>
        <dbReference type="RuleBase" id="RU000508"/>
    </source>
</evidence>
<feature type="binding site" evidence="9">
    <location>
        <position position="102"/>
    </location>
    <ligand>
        <name>Mg(2+)</name>
        <dbReference type="ChEBI" id="CHEBI:18420"/>
        <label>1</label>
    </ligand>
</feature>
<evidence type="ECO:0000256" key="5">
    <source>
        <dbReference type="ARBA" id="ARBA00022723"/>
    </source>
</evidence>
<dbReference type="HAMAP" id="MF_01855">
    <property type="entry name" value="FBPase_class1"/>
    <property type="match status" value="1"/>
</dbReference>
<dbReference type="EC" id="3.1.3.11" evidence="9"/>
<comment type="cofactor">
    <cofactor evidence="9">
        <name>Mg(2+)</name>
        <dbReference type="ChEBI" id="CHEBI:18420"/>
    </cofactor>
    <text evidence="9">Binds 2 magnesium ions per subunit.</text>
</comment>
<evidence type="ECO:0000256" key="7">
    <source>
        <dbReference type="ARBA" id="ARBA00022842"/>
    </source>
</evidence>
<dbReference type="InterPro" id="IPR044015">
    <property type="entry name" value="FBPase_C_dom"/>
</dbReference>
<dbReference type="EMBL" id="CP109970">
    <property type="protein sequence ID" value="UYZ11096.1"/>
    <property type="molecule type" value="Genomic_DNA"/>
</dbReference>
<dbReference type="Gene3D" id="3.30.540.10">
    <property type="entry name" value="Fructose-1,6-Bisphosphatase, subunit A, domain 1"/>
    <property type="match status" value="1"/>
</dbReference>
<comment type="pathway">
    <text evidence="2">Carbohydrate biosynthesis; Calvin cycle.</text>
</comment>
<gene>
    <name evidence="9" type="primary">fbp</name>
    <name evidence="13" type="ORF">CFBP5507_25065</name>
</gene>
<feature type="domain" description="Fructose-1-6-bisphosphatase class I N-terminal" evidence="11">
    <location>
        <begin position="35"/>
        <end position="195"/>
    </location>
</feature>
<dbReference type="PROSITE" id="PS00124">
    <property type="entry name" value="FBPASE"/>
    <property type="match status" value="1"/>
</dbReference>
<comment type="subunit">
    <text evidence="9">Homotetramer.</text>
</comment>
<name>A0A4Z1R0F7_9HYPH</name>
<dbReference type="InterPro" id="IPR028343">
    <property type="entry name" value="FBPtase"/>
</dbReference>
<feature type="domain" description="Fructose-1-6-bisphosphatase class 1 C-terminal" evidence="12">
    <location>
        <begin position="201"/>
        <end position="332"/>
    </location>
</feature>
<geneLocation type="plasmid" evidence="13 14">
    <name>pAtCFBP5507a</name>
</geneLocation>
<dbReference type="InterPro" id="IPR033391">
    <property type="entry name" value="FBPase_N"/>
</dbReference>